<dbReference type="AlphaFoldDB" id="A0A927GT24"/>
<feature type="region of interest" description="Disordered" evidence="5">
    <location>
        <begin position="1"/>
        <end position="56"/>
    </location>
</feature>
<dbReference type="PANTHER" id="PTHR33823">
    <property type="entry name" value="RNA POLYMERASE-BINDING TRANSCRIPTION FACTOR DKSA-RELATED"/>
    <property type="match status" value="1"/>
</dbReference>
<feature type="region of interest" description="Disordered" evidence="5">
    <location>
        <begin position="122"/>
        <end position="170"/>
    </location>
</feature>
<dbReference type="EMBL" id="JACXIZ010000021">
    <property type="protein sequence ID" value="MBD2846272.1"/>
    <property type="molecule type" value="Genomic_DNA"/>
</dbReference>
<organism evidence="7 8">
    <name type="scientific">Paenibacillus sabuli</name>
    <dbReference type="NCBI Taxonomy" id="2772509"/>
    <lineage>
        <taxon>Bacteria</taxon>
        <taxon>Bacillati</taxon>
        <taxon>Bacillota</taxon>
        <taxon>Bacilli</taxon>
        <taxon>Bacillales</taxon>
        <taxon>Paenibacillaceae</taxon>
        <taxon>Paenibacillus</taxon>
    </lineage>
</organism>
<keyword evidence="1" id="KW-0479">Metal-binding</keyword>
<dbReference type="InterPro" id="IPR037187">
    <property type="entry name" value="DnaK_N"/>
</dbReference>
<sequence>MGETNAERKLKQRLTKEKERLERELSQNRSYNLASAMRESTGELSTNDNHPADNATDLYERGKDIALLEQEELHLVRIQEALEALEAGTYGICRACGRRIDPERLEAVPDSLYCVEHAPRHTVSERRPAEESPAPFGRSDPDAGRGPGGFDGEDAWQTVESWGNSDSPAMREFPVEDFYDELGGNPDDNEGFVEPLESFVATDMTGTSRFVYRNRQYRDYIDRGEYEVEIDMSGE</sequence>
<reference evidence="7" key="1">
    <citation type="submission" date="2020-09" db="EMBL/GenBank/DDBJ databases">
        <title>A novel bacterium of genus Paenibacillus, isolated from South China Sea.</title>
        <authorList>
            <person name="Huang H."/>
            <person name="Mo K."/>
            <person name="Hu Y."/>
        </authorList>
    </citation>
    <scope>NUCLEOTIDE SEQUENCE</scope>
    <source>
        <strain evidence="7">IB182496</strain>
    </source>
</reference>
<feature type="compositionally biased region" description="Polar residues" evidence="5">
    <location>
        <begin position="158"/>
        <end position="167"/>
    </location>
</feature>
<evidence type="ECO:0000256" key="3">
    <source>
        <dbReference type="ARBA" id="ARBA00022833"/>
    </source>
</evidence>
<evidence type="ECO:0000256" key="2">
    <source>
        <dbReference type="ARBA" id="ARBA00022771"/>
    </source>
</evidence>
<evidence type="ECO:0000256" key="4">
    <source>
        <dbReference type="PROSITE-ProRule" id="PRU00510"/>
    </source>
</evidence>
<feature type="zinc finger region" description="dksA C4-type" evidence="4">
    <location>
        <begin position="93"/>
        <end position="117"/>
    </location>
</feature>
<protein>
    <submittedName>
        <fullName evidence="7">TraR/DksA C4-type zinc finger protein</fullName>
    </submittedName>
</protein>
<gene>
    <name evidence="7" type="ORF">IDH44_13800</name>
</gene>
<evidence type="ECO:0000259" key="6">
    <source>
        <dbReference type="Pfam" id="PF01258"/>
    </source>
</evidence>
<dbReference type="SUPFAM" id="SSF57716">
    <property type="entry name" value="Glucocorticoid receptor-like (DNA-binding domain)"/>
    <property type="match status" value="1"/>
</dbReference>
<keyword evidence="2" id="KW-0863">Zinc-finger</keyword>
<dbReference type="InterPro" id="IPR000962">
    <property type="entry name" value="Znf_DskA_TraR"/>
</dbReference>
<dbReference type="InterPro" id="IPR014240">
    <property type="entry name" value="YteA"/>
</dbReference>
<dbReference type="SUPFAM" id="SSF109635">
    <property type="entry name" value="DnaK suppressor protein DksA, alpha-hairpin domain"/>
    <property type="match status" value="1"/>
</dbReference>
<dbReference type="RefSeq" id="WP_190918518.1">
    <property type="nucleotide sequence ID" value="NZ_JACXIZ010000021.1"/>
</dbReference>
<evidence type="ECO:0000313" key="7">
    <source>
        <dbReference type="EMBL" id="MBD2846272.1"/>
    </source>
</evidence>
<dbReference type="Proteomes" id="UP000621560">
    <property type="component" value="Unassembled WGS sequence"/>
</dbReference>
<evidence type="ECO:0000313" key="8">
    <source>
        <dbReference type="Proteomes" id="UP000621560"/>
    </source>
</evidence>
<comment type="caution">
    <text evidence="7">The sequence shown here is derived from an EMBL/GenBank/DDBJ whole genome shotgun (WGS) entry which is preliminary data.</text>
</comment>
<evidence type="ECO:0000256" key="1">
    <source>
        <dbReference type="ARBA" id="ARBA00022723"/>
    </source>
</evidence>
<dbReference type="NCBIfam" id="TIGR02890">
    <property type="entry name" value="bacill_yteA"/>
    <property type="match status" value="1"/>
</dbReference>
<dbReference type="Gene3D" id="1.20.120.910">
    <property type="entry name" value="DksA, coiled-coil domain"/>
    <property type="match status" value="1"/>
</dbReference>
<feature type="compositionally biased region" description="Basic and acidic residues" evidence="5">
    <location>
        <begin position="1"/>
        <end position="26"/>
    </location>
</feature>
<feature type="domain" description="Zinc finger DksA/TraR C4-type" evidence="6">
    <location>
        <begin position="88"/>
        <end position="116"/>
    </location>
</feature>
<dbReference type="PROSITE" id="PS51128">
    <property type="entry name" value="ZF_DKSA_2"/>
    <property type="match status" value="1"/>
</dbReference>
<dbReference type="GO" id="GO:0008270">
    <property type="term" value="F:zinc ion binding"/>
    <property type="evidence" value="ECO:0007669"/>
    <property type="project" value="UniProtKB-KW"/>
</dbReference>
<dbReference type="PANTHER" id="PTHR33823:SF4">
    <property type="entry name" value="GENERAL STRESS PROTEIN 16O"/>
    <property type="match status" value="1"/>
</dbReference>
<dbReference type="Pfam" id="PF01258">
    <property type="entry name" value="zf-dskA_traR"/>
    <property type="match status" value="1"/>
</dbReference>
<keyword evidence="8" id="KW-1185">Reference proteome</keyword>
<name>A0A927GT24_9BACL</name>
<accession>A0A927GT24</accession>
<proteinExistence type="predicted"/>
<keyword evidence="3" id="KW-0862">Zinc</keyword>
<evidence type="ECO:0000256" key="5">
    <source>
        <dbReference type="SAM" id="MobiDB-lite"/>
    </source>
</evidence>